<dbReference type="RefSeq" id="WP_017128314.1">
    <property type="nucleotide sequence ID" value="NZ_JACAOR010000006.1"/>
</dbReference>
<dbReference type="GeneID" id="57660815"/>
<evidence type="ECO:0000259" key="1">
    <source>
        <dbReference type="Pfam" id="PF08787"/>
    </source>
</evidence>
<dbReference type="Gene3D" id="2.60.120.200">
    <property type="match status" value="1"/>
</dbReference>
<dbReference type="SUPFAM" id="SSF49899">
    <property type="entry name" value="Concanavalin A-like lectins/glucanases"/>
    <property type="match status" value="1"/>
</dbReference>
<keyword evidence="2" id="KW-0456">Lyase</keyword>
<dbReference type="InterPro" id="IPR013320">
    <property type="entry name" value="ConA-like_dom_sf"/>
</dbReference>
<dbReference type="Proteomes" id="UP000517547">
    <property type="component" value="Unassembled WGS sequence"/>
</dbReference>
<reference evidence="2 3" key="1">
    <citation type="submission" date="2020-04" db="EMBL/GenBank/DDBJ databases">
        <title>Molecular characterization of pseudomonads from Agaricus bisporus reveal novel blotch 2 pathogens in Western Europe.</title>
        <authorList>
            <person name="Taparia T."/>
            <person name="Krijger M."/>
            <person name="Haynes E."/>
            <person name="Elpinstone J.G."/>
            <person name="Noble R."/>
            <person name="Van Der Wolf J."/>
        </authorList>
    </citation>
    <scope>NUCLEOTIDE SEQUENCE [LARGE SCALE GENOMIC DNA]</scope>
    <source>
        <strain evidence="2 3">IPO3738</strain>
    </source>
</reference>
<dbReference type="Pfam" id="PF08787">
    <property type="entry name" value="Alginate_lyase2"/>
    <property type="match status" value="1"/>
</dbReference>
<gene>
    <name evidence="2" type="ORF">HX845_13210</name>
</gene>
<dbReference type="EMBL" id="JACAQE010000004">
    <property type="protein sequence ID" value="NWC14614.1"/>
    <property type="molecule type" value="Genomic_DNA"/>
</dbReference>
<accession>A0A7Y7XYS2</accession>
<evidence type="ECO:0000313" key="2">
    <source>
        <dbReference type="EMBL" id="NWC14614.1"/>
    </source>
</evidence>
<proteinExistence type="predicted"/>
<protein>
    <submittedName>
        <fullName evidence="2">Polysaccharide lyase family 7 protein</fullName>
    </submittedName>
</protein>
<organism evidence="2 3">
    <name type="scientific">Pseudomonas gingeri</name>
    <dbReference type="NCBI Taxonomy" id="117681"/>
    <lineage>
        <taxon>Bacteria</taxon>
        <taxon>Pseudomonadati</taxon>
        <taxon>Pseudomonadota</taxon>
        <taxon>Gammaproteobacteria</taxon>
        <taxon>Pseudomonadales</taxon>
        <taxon>Pseudomonadaceae</taxon>
        <taxon>Pseudomonas</taxon>
    </lineage>
</organism>
<dbReference type="GO" id="GO:0016829">
    <property type="term" value="F:lyase activity"/>
    <property type="evidence" value="ECO:0007669"/>
    <property type="project" value="UniProtKB-KW"/>
</dbReference>
<dbReference type="InterPro" id="IPR014895">
    <property type="entry name" value="Alginate_lyase_2"/>
</dbReference>
<comment type="caution">
    <text evidence="2">The sequence shown here is derived from an EMBL/GenBank/DDBJ whole genome shotgun (WGS) entry which is preliminary data.</text>
</comment>
<name>A0A7Y7XYS2_9PSED</name>
<dbReference type="AlphaFoldDB" id="A0A7Y7XYS2"/>
<sequence>MIDLSTWELTIPEGTPATRIGTQALARGFSDEYFHADSGSLFFWAPVTGTLTPNTHYPRTELRETSADGRLRNWAYRDADNSLHANLAVNQVPSSGSIVIGQIHVDHDSKPLLKLEYRYKAASHTGSIVAQVRADDPQAKNGALVVIARNVQLDQHFSYNIHLTPNGTLSLSAADGHWETPLNPAWANKQLYFKAGVYVQDNHGGANEGGRATFYELAIKHTPA</sequence>
<feature type="domain" description="Alginate lyase 2" evidence="1">
    <location>
        <begin position="2"/>
        <end position="221"/>
    </location>
</feature>
<evidence type="ECO:0000313" key="3">
    <source>
        <dbReference type="Proteomes" id="UP000517547"/>
    </source>
</evidence>